<keyword evidence="12" id="KW-0732">Signal</keyword>
<dbReference type="InterPro" id="IPR015443">
    <property type="entry name" value="Aldose_1-epimerase"/>
</dbReference>
<feature type="signal peptide" evidence="12">
    <location>
        <begin position="1"/>
        <end position="20"/>
    </location>
</feature>
<dbReference type="InterPro" id="IPR018052">
    <property type="entry name" value="Ald1_epimerase_CS"/>
</dbReference>
<evidence type="ECO:0000256" key="3">
    <source>
        <dbReference type="ARBA" id="ARBA00006206"/>
    </source>
</evidence>
<dbReference type="PANTHER" id="PTHR10091:SF0">
    <property type="entry name" value="GALACTOSE MUTAROTASE"/>
    <property type="match status" value="1"/>
</dbReference>
<dbReference type="GO" id="GO:0006006">
    <property type="term" value="P:glucose metabolic process"/>
    <property type="evidence" value="ECO:0007669"/>
    <property type="project" value="TreeGrafter"/>
</dbReference>
<accession>A0A7X1KQP0</accession>
<keyword evidence="7 8" id="KW-0119">Carbohydrate metabolism</keyword>
<evidence type="ECO:0000256" key="1">
    <source>
        <dbReference type="ARBA" id="ARBA00001614"/>
    </source>
</evidence>
<feature type="active site" description="Proton donor" evidence="9">
    <location>
        <position position="204"/>
    </location>
</feature>
<dbReference type="Pfam" id="PF01263">
    <property type="entry name" value="Aldose_epim"/>
    <property type="match status" value="1"/>
</dbReference>
<dbReference type="InterPro" id="IPR008183">
    <property type="entry name" value="Aldose_1/G6P_1-epimerase"/>
</dbReference>
<dbReference type="EMBL" id="JACLAX010000010">
    <property type="protein sequence ID" value="MBC2669765.1"/>
    <property type="molecule type" value="Genomic_DNA"/>
</dbReference>
<feature type="chain" id="PRO_5031479831" description="Aldose 1-epimerase" evidence="12">
    <location>
        <begin position="21"/>
        <end position="377"/>
    </location>
</feature>
<reference evidence="13 14" key="1">
    <citation type="submission" date="2020-08" db="EMBL/GenBank/DDBJ databases">
        <title>The genome sequence of type strain Novosphingobium piscinae KCTC 42194.</title>
        <authorList>
            <person name="Liu Y."/>
        </authorList>
    </citation>
    <scope>NUCLEOTIDE SEQUENCE [LARGE SCALE GENOMIC DNA]</scope>
    <source>
        <strain evidence="13 14">KCTC 42194</strain>
    </source>
</reference>
<feature type="active site" description="Proton acceptor" evidence="9">
    <location>
        <position position="341"/>
    </location>
</feature>
<dbReference type="InterPro" id="IPR014718">
    <property type="entry name" value="GH-type_carb-bd"/>
</dbReference>
<feature type="binding site" evidence="11">
    <location>
        <begin position="99"/>
        <end position="100"/>
    </location>
    <ligand>
        <name>beta-D-galactose</name>
        <dbReference type="ChEBI" id="CHEBI:27667"/>
    </ligand>
</feature>
<organism evidence="13 14">
    <name type="scientific">Novosphingobium piscinae</name>
    <dbReference type="NCBI Taxonomy" id="1507448"/>
    <lineage>
        <taxon>Bacteria</taxon>
        <taxon>Pseudomonadati</taxon>
        <taxon>Pseudomonadota</taxon>
        <taxon>Alphaproteobacteria</taxon>
        <taxon>Sphingomonadales</taxon>
        <taxon>Sphingomonadaceae</taxon>
        <taxon>Novosphingobium</taxon>
    </lineage>
</organism>
<dbReference type="RefSeq" id="WP_185679626.1">
    <property type="nucleotide sequence ID" value="NZ_JACLAX010000010.1"/>
</dbReference>
<dbReference type="PROSITE" id="PS00545">
    <property type="entry name" value="ALDOSE_1_EPIMERASE"/>
    <property type="match status" value="1"/>
</dbReference>
<dbReference type="AlphaFoldDB" id="A0A7X1KQP0"/>
<dbReference type="GO" id="GO:0033499">
    <property type="term" value="P:galactose catabolic process via UDP-galactose, Leloir pathway"/>
    <property type="evidence" value="ECO:0007669"/>
    <property type="project" value="TreeGrafter"/>
</dbReference>
<proteinExistence type="inferred from homology"/>
<sequence>MSRWALPILALAMAPAPALAGTARIAPFGTNAKGEVVEAVTLVNRRGMKVVILTRGGALAEIAVPDRRGRLANVVLTRPDFAAWDRGGAFNTLIGRYANRIAGGGFSIDGQRYALPANPETGVTIHGGQSQTGGGWGTKLWTARLFEDRSSAGVELRLTSPDGDNGFPGAVTVSATYRLSDAGELRLDWRAETTRPTHLNVTNHAYFNLAGPGQASVDRLRLRLFASRYTPVNERLIPTGEVATVAGTPLDFRAARPIGPALRSAHPQIVLARGIDHNLVIDGPAGTLRPAAELVDPVSGRWLLVSTTEPGVQVYTANNFNGSQPAGAGLLLRQGDGIAFETQHFPDSPNQPAFPSTLLRPGEVFTSTTVFAFGVTR</sequence>
<evidence type="ECO:0000313" key="14">
    <source>
        <dbReference type="Proteomes" id="UP000551327"/>
    </source>
</evidence>
<dbReference type="SUPFAM" id="SSF74650">
    <property type="entry name" value="Galactose mutarotase-like"/>
    <property type="match status" value="1"/>
</dbReference>
<dbReference type="GO" id="GO:0030246">
    <property type="term" value="F:carbohydrate binding"/>
    <property type="evidence" value="ECO:0007669"/>
    <property type="project" value="InterPro"/>
</dbReference>
<keyword evidence="6 8" id="KW-0413">Isomerase</keyword>
<evidence type="ECO:0000256" key="5">
    <source>
        <dbReference type="ARBA" id="ARBA00014165"/>
    </source>
</evidence>
<dbReference type="UniPathway" id="UPA00242"/>
<dbReference type="InterPro" id="IPR011013">
    <property type="entry name" value="Gal_mutarotase_sf_dom"/>
</dbReference>
<comment type="caution">
    <text evidence="13">The sequence shown here is derived from an EMBL/GenBank/DDBJ whole genome shotgun (WGS) entry which is preliminary data.</text>
</comment>
<dbReference type="GO" id="GO:0004034">
    <property type="term" value="F:aldose 1-epimerase activity"/>
    <property type="evidence" value="ECO:0007669"/>
    <property type="project" value="UniProtKB-EC"/>
</dbReference>
<gene>
    <name evidence="13" type="ORF">H7F53_11480</name>
</gene>
<comment type="pathway">
    <text evidence="2 8">Carbohydrate metabolism; hexose metabolism.</text>
</comment>
<evidence type="ECO:0000313" key="13">
    <source>
        <dbReference type="EMBL" id="MBC2669765.1"/>
    </source>
</evidence>
<evidence type="ECO:0000256" key="12">
    <source>
        <dbReference type="SAM" id="SignalP"/>
    </source>
</evidence>
<evidence type="ECO:0000256" key="10">
    <source>
        <dbReference type="PIRSR" id="PIRSR005096-2"/>
    </source>
</evidence>
<dbReference type="Proteomes" id="UP000551327">
    <property type="component" value="Unassembled WGS sequence"/>
</dbReference>
<evidence type="ECO:0000256" key="8">
    <source>
        <dbReference type="PIRNR" id="PIRNR005096"/>
    </source>
</evidence>
<evidence type="ECO:0000256" key="11">
    <source>
        <dbReference type="PIRSR" id="PIRSR005096-3"/>
    </source>
</evidence>
<dbReference type="CDD" id="cd09019">
    <property type="entry name" value="galactose_mutarotase_like"/>
    <property type="match status" value="1"/>
</dbReference>
<dbReference type="PANTHER" id="PTHR10091">
    <property type="entry name" value="ALDOSE-1-EPIMERASE"/>
    <property type="match status" value="1"/>
</dbReference>
<dbReference type="EC" id="5.1.3.3" evidence="4 8"/>
<name>A0A7X1KQP0_9SPHN</name>
<dbReference type="Gene3D" id="2.70.98.10">
    <property type="match status" value="1"/>
</dbReference>
<evidence type="ECO:0000256" key="2">
    <source>
        <dbReference type="ARBA" id="ARBA00005028"/>
    </source>
</evidence>
<dbReference type="InterPro" id="IPR047215">
    <property type="entry name" value="Galactose_mutarotase-like"/>
</dbReference>
<evidence type="ECO:0000256" key="7">
    <source>
        <dbReference type="ARBA" id="ARBA00023277"/>
    </source>
</evidence>
<protein>
    <recommendedName>
        <fullName evidence="5 8">Aldose 1-epimerase</fullName>
        <ecNumber evidence="4 8">5.1.3.3</ecNumber>
    </recommendedName>
</protein>
<feature type="binding site" evidence="11">
    <location>
        <begin position="204"/>
        <end position="206"/>
    </location>
    <ligand>
        <name>beta-D-galactose</name>
        <dbReference type="ChEBI" id="CHEBI:27667"/>
    </ligand>
</feature>
<evidence type="ECO:0000256" key="4">
    <source>
        <dbReference type="ARBA" id="ARBA00013185"/>
    </source>
</evidence>
<evidence type="ECO:0000256" key="9">
    <source>
        <dbReference type="PIRSR" id="PIRSR005096-1"/>
    </source>
</evidence>
<comment type="similarity">
    <text evidence="3 8">Belongs to the aldose epimerase family.</text>
</comment>
<dbReference type="GO" id="GO:0005737">
    <property type="term" value="C:cytoplasm"/>
    <property type="evidence" value="ECO:0007669"/>
    <property type="project" value="TreeGrafter"/>
</dbReference>
<feature type="binding site" evidence="10">
    <location>
        <position position="276"/>
    </location>
    <ligand>
        <name>beta-D-galactose</name>
        <dbReference type="ChEBI" id="CHEBI:27667"/>
    </ligand>
</feature>
<comment type="catalytic activity">
    <reaction evidence="1 8">
        <text>alpha-D-glucose = beta-D-glucose</text>
        <dbReference type="Rhea" id="RHEA:10264"/>
        <dbReference type="ChEBI" id="CHEBI:15903"/>
        <dbReference type="ChEBI" id="CHEBI:17925"/>
        <dbReference type="EC" id="5.1.3.3"/>
    </reaction>
</comment>
<evidence type="ECO:0000256" key="6">
    <source>
        <dbReference type="ARBA" id="ARBA00023235"/>
    </source>
</evidence>
<dbReference type="PIRSF" id="PIRSF005096">
    <property type="entry name" value="GALM"/>
    <property type="match status" value="1"/>
</dbReference>
<keyword evidence="14" id="KW-1185">Reference proteome</keyword>